<dbReference type="GO" id="GO:0008194">
    <property type="term" value="F:UDP-glycosyltransferase activity"/>
    <property type="evidence" value="ECO:0007669"/>
    <property type="project" value="InterPro"/>
</dbReference>
<evidence type="ECO:0000259" key="3">
    <source>
        <dbReference type="Pfam" id="PF26168"/>
    </source>
</evidence>
<evidence type="ECO:0000313" key="4">
    <source>
        <dbReference type="EMBL" id="EAZ30249.1"/>
    </source>
</evidence>
<name>A3ASG0_ORYSJ</name>
<dbReference type="PROSITE" id="PS00375">
    <property type="entry name" value="UDPGT"/>
    <property type="match status" value="1"/>
</dbReference>
<reference evidence="4" key="2">
    <citation type="submission" date="2008-12" db="EMBL/GenBank/DDBJ databases">
        <title>Improved gene annotation of the rice (Oryza sativa) genomes.</title>
        <authorList>
            <person name="Wang J."/>
            <person name="Li R."/>
            <person name="Fan W."/>
            <person name="Huang Q."/>
            <person name="Zhang J."/>
            <person name="Zhou Y."/>
            <person name="Hu Y."/>
            <person name="Zi S."/>
            <person name="Li J."/>
            <person name="Ni P."/>
            <person name="Zheng H."/>
            <person name="Zhang Y."/>
            <person name="Zhao M."/>
            <person name="Hao Q."/>
            <person name="McDermott J."/>
            <person name="Samudrala R."/>
            <person name="Kristiansen K."/>
            <person name="Wong G.K.-S."/>
        </authorList>
    </citation>
    <scope>NUCLEOTIDE SEQUENCE</scope>
</reference>
<organism evidence="4">
    <name type="scientific">Oryza sativa subsp. japonica</name>
    <name type="common">Rice</name>
    <dbReference type="NCBI Taxonomy" id="39947"/>
    <lineage>
        <taxon>Eukaryota</taxon>
        <taxon>Viridiplantae</taxon>
        <taxon>Streptophyta</taxon>
        <taxon>Embryophyta</taxon>
        <taxon>Tracheophyta</taxon>
        <taxon>Spermatophyta</taxon>
        <taxon>Magnoliopsida</taxon>
        <taxon>Liliopsida</taxon>
        <taxon>Poales</taxon>
        <taxon>Poaceae</taxon>
        <taxon>BOP clade</taxon>
        <taxon>Oryzoideae</taxon>
        <taxon>Oryzeae</taxon>
        <taxon>Oryzinae</taxon>
        <taxon>Oryza</taxon>
        <taxon>Oryza sativa</taxon>
    </lineage>
</organism>
<evidence type="ECO:0000256" key="1">
    <source>
        <dbReference type="ARBA" id="ARBA00009995"/>
    </source>
</evidence>
<dbReference type="Pfam" id="PF00201">
    <property type="entry name" value="UDPGT"/>
    <property type="match status" value="2"/>
</dbReference>
<dbReference type="InterPro" id="IPR058980">
    <property type="entry name" value="Glyco_transf_N"/>
</dbReference>
<dbReference type="InterPro" id="IPR035595">
    <property type="entry name" value="UDP_glycos_trans_CS"/>
</dbReference>
<comment type="similarity">
    <text evidence="1">Belongs to the UDP-glycosyltransferase family.</text>
</comment>
<dbReference type="CDD" id="cd03784">
    <property type="entry name" value="GT1_Gtf-like"/>
    <property type="match status" value="2"/>
</dbReference>
<dbReference type="Proteomes" id="UP000007752">
    <property type="component" value="Chromosome 4"/>
</dbReference>
<dbReference type="EMBL" id="CM000141">
    <property type="protein sequence ID" value="EAZ30249.1"/>
    <property type="molecule type" value="Genomic_DNA"/>
</dbReference>
<dbReference type="AlphaFoldDB" id="A3ASG0"/>
<reference evidence="4" key="1">
    <citation type="journal article" date="2005" name="PLoS Biol.">
        <title>The genomes of Oryza sativa: a history of duplications.</title>
        <authorList>
            <person name="Yu J."/>
            <person name="Wang J."/>
            <person name="Lin W."/>
            <person name="Li S."/>
            <person name="Li H."/>
            <person name="Zhou J."/>
            <person name="Ni P."/>
            <person name="Dong W."/>
            <person name="Hu S."/>
            <person name="Zeng C."/>
            <person name="Zhang J."/>
            <person name="Zhang Y."/>
            <person name="Li R."/>
            <person name="Xu Z."/>
            <person name="Li S."/>
            <person name="Li X."/>
            <person name="Zheng H."/>
            <person name="Cong L."/>
            <person name="Lin L."/>
            <person name="Yin J."/>
            <person name="Geng J."/>
            <person name="Li G."/>
            <person name="Shi J."/>
            <person name="Liu J."/>
            <person name="Lv H."/>
            <person name="Li J."/>
            <person name="Wang J."/>
            <person name="Deng Y."/>
            <person name="Ran L."/>
            <person name="Shi X."/>
            <person name="Wang X."/>
            <person name="Wu Q."/>
            <person name="Li C."/>
            <person name="Ren X."/>
            <person name="Wang J."/>
            <person name="Wang X."/>
            <person name="Li D."/>
            <person name="Liu D."/>
            <person name="Zhang X."/>
            <person name="Ji Z."/>
            <person name="Zhao W."/>
            <person name="Sun Y."/>
            <person name="Zhang Z."/>
            <person name="Bao J."/>
            <person name="Han Y."/>
            <person name="Dong L."/>
            <person name="Ji J."/>
            <person name="Chen P."/>
            <person name="Wu S."/>
            <person name="Liu J."/>
            <person name="Xiao Y."/>
            <person name="Bu D."/>
            <person name="Tan J."/>
            <person name="Yang L."/>
            <person name="Ye C."/>
            <person name="Zhang J."/>
            <person name="Xu J."/>
            <person name="Zhou Y."/>
            <person name="Yu Y."/>
            <person name="Zhang B."/>
            <person name="Zhuang S."/>
            <person name="Wei H."/>
            <person name="Liu B."/>
            <person name="Lei M."/>
            <person name="Yu H."/>
            <person name="Li Y."/>
            <person name="Xu H."/>
            <person name="Wei S."/>
            <person name="He X."/>
            <person name="Fang L."/>
            <person name="Zhang Z."/>
            <person name="Zhang Y."/>
            <person name="Huang X."/>
            <person name="Su Z."/>
            <person name="Tong W."/>
            <person name="Li J."/>
            <person name="Tong Z."/>
            <person name="Li S."/>
            <person name="Ye J."/>
            <person name="Wang L."/>
            <person name="Fang L."/>
            <person name="Lei T."/>
            <person name="Chen C."/>
            <person name="Chen H."/>
            <person name="Xu Z."/>
            <person name="Li H."/>
            <person name="Huang H."/>
            <person name="Zhang F."/>
            <person name="Xu H."/>
            <person name="Li N."/>
            <person name="Zhao C."/>
            <person name="Li S."/>
            <person name="Dong L."/>
            <person name="Huang Y."/>
            <person name="Li L."/>
            <person name="Xi Y."/>
            <person name="Qi Q."/>
            <person name="Li W."/>
            <person name="Zhang B."/>
            <person name="Hu W."/>
            <person name="Zhang Y."/>
            <person name="Tian X."/>
            <person name="Jiao Y."/>
            <person name="Liang X."/>
            <person name="Jin J."/>
            <person name="Gao L."/>
            <person name="Zheng W."/>
            <person name="Hao B."/>
            <person name="Liu S."/>
            <person name="Wang W."/>
            <person name="Yuan L."/>
            <person name="Cao M."/>
            <person name="McDermott J."/>
            <person name="Samudrala R."/>
            <person name="Wang J."/>
            <person name="Wong G.K."/>
            <person name="Yang H."/>
        </authorList>
    </citation>
    <scope>NUCLEOTIDE SEQUENCE [LARGE SCALE GENOMIC DNA]</scope>
</reference>
<dbReference type="Gene3D" id="3.40.50.2000">
    <property type="entry name" value="Glycogen Phosphorylase B"/>
    <property type="match status" value="5"/>
</dbReference>
<proteinExistence type="inferred from homology"/>
<accession>A3ASG0</accession>
<dbReference type="FunFam" id="3.40.50.2000:FF:000027">
    <property type="entry name" value="Glycosyltransferase"/>
    <property type="match status" value="1"/>
</dbReference>
<gene>
    <name evidence="4" type="ORF">OsJ_14299</name>
</gene>
<dbReference type="InterPro" id="IPR002213">
    <property type="entry name" value="UDP_glucos_trans"/>
</dbReference>
<feature type="domain" description="Glycosyltransferase N-terminal" evidence="3">
    <location>
        <begin position="9"/>
        <end position="135"/>
    </location>
</feature>
<sequence length="892" mass="97442">MARRQRHAVMIPYPAQGHITPMMKLAKLLHARGFHVTFVNTEFNHRRMLASRGAAALDGGVPGFRFAAIPDGLPPSDADATQDIPALCRSTMTTCLPHVVALLAELNDPTSGVPPVTCFVADAIMSFAYDAARRIGVPCTALCTPSACGFVGYSHYRQLVERGLVPLKDAAQLADGYLDTVVDGARGMCDGVQLRDFPSFIRTTDRGDIMLNFIMREAERLTLPDAVILNTFDDLERPALDAMRAILPPVYTVGPLHLHVRHVVPKGSPLDTAIGSNLWKEQGGLLEWLDGRPPRSVVYVNYGSIAVMTNEQLLEFAWGLAHSGYPFLWNEQVIEHPAVGVFLTHSGWNSTLESLAAGVPMLSWPFFAEQQTNCRYKRTEWGVGMEIGGEVERSDVAATIREAMEGEKGREMRRRAAEWKEMATRVTLPGGTADINLTRLIDEFNHRRLLASRGAAALDGVVPGFRFAAIPDGLPPSDPDATQDIPALCYSTMTTCLPHLDALLATINADAAAAPPVTCVVCDGVMSFAYDAARRIGVPCAALWTASACGLMGYRHYRHLVERGLVPLRDAAQLTDGYLDTVVDGARGMCDGVRLRDLPSFIRTTDRGDTMLNFLMRECERLSLPDAVIVNTFDDLERQALDEMRRVLPPPVYAVGPLLLQVRRAVPAGSQLDVAVGSNLWKEQGGLLEWLDGRPPRSVVYVNYGSIAVMTNEQLLEFAWGLAHSGYPFLWNVRPDLVKGDAAVLPPEFLAAVEGRGLLTTWCPQEQVIEHPAVGVFLTHSGWNSTLESLAAGVPMLSWPFFAEQQTNCRYKRTEWGVGMEIGGEARQGEVPALIREAMEGEKGAEMRRRAAGWKEAAARAARPGGPAEFGLDRLIHEVLLAGGNKGGQRLS</sequence>
<dbReference type="FunFam" id="3.40.50.2000:FF:000055">
    <property type="entry name" value="Glycosyltransferase"/>
    <property type="match status" value="1"/>
</dbReference>
<dbReference type="FunFam" id="3.40.50.2000:FF:000752">
    <property type="entry name" value="UGT protein"/>
    <property type="match status" value="1"/>
</dbReference>
<dbReference type="PANTHER" id="PTHR11926">
    <property type="entry name" value="GLUCOSYL/GLUCURONOSYL TRANSFERASES"/>
    <property type="match status" value="1"/>
</dbReference>
<dbReference type="SUPFAM" id="SSF53756">
    <property type="entry name" value="UDP-Glycosyltransferase/glycogen phosphorylase"/>
    <property type="match status" value="2"/>
</dbReference>
<evidence type="ECO:0000256" key="2">
    <source>
        <dbReference type="ARBA" id="ARBA00022679"/>
    </source>
</evidence>
<protein>
    <recommendedName>
        <fullName evidence="3">Glycosyltransferase N-terminal domain-containing protein</fullName>
    </recommendedName>
</protein>
<dbReference type="PANTHER" id="PTHR11926:SF391">
    <property type="entry name" value="OS04G0326201 PROTEIN"/>
    <property type="match status" value="1"/>
</dbReference>
<keyword evidence="2" id="KW-0808">Transferase</keyword>
<dbReference type="Pfam" id="PF26168">
    <property type="entry name" value="Glyco_transf_N"/>
    <property type="match status" value="1"/>
</dbReference>